<accession>A0A226E8L2</accession>
<dbReference type="SUPFAM" id="SSF53474">
    <property type="entry name" value="alpha/beta-Hydrolases"/>
    <property type="match status" value="1"/>
</dbReference>
<name>A0A226E8L2_FOLCA</name>
<dbReference type="InterPro" id="IPR000734">
    <property type="entry name" value="TAG_lipase"/>
</dbReference>
<protein>
    <submittedName>
        <fullName evidence="1">Lipase member H</fullName>
    </submittedName>
</protein>
<dbReference type="InterPro" id="IPR029058">
    <property type="entry name" value="AB_hydrolase_fold"/>
</dbReference>
<reference evidence="1 2" key="1">
    <citation type="submission" date="2015-12" db="EMBL/GenBank/DDBJ databases">
        <title>The genome of Folsomia candida.</title>
        <authorList>
            <person name="Faddeeva A."/>
            <person name="Derks M.F."/>
            <person name="Anvar Y."/>
            <person name="Smit S."/>
            <person name="Van Straalen N."/>
            <person name="Roelofs D."/>
        </authorList>
    </citation>
    <scope>NUCLEOTIDE SEQUENCE [LARGE SCALE GENOMIC DNA]</scope>
    <source>
        <strain evidence="1 2">VU population</strain>
        <tissue evidence="1">Whole body</tissue>
    </source>
</reference>
<dbReference type="OrthoDB" id="199913at2759"/>
<comment type="caution">
    <text evidence="1">The sequence shown here is derived from an EMBL/GenBank/DDBJ whole genome shotgun (WGS) entry which is preliminary data.</text>
</comment>
<dbReference type="GO" id="GO:0016298">
    <property type="term" value="F:lipase activity"/>
    <property type="evidence" value="ECO:0007669"/>
    <property type="project" value="InterPro"/>
</dbReference>
<organism evidence="1 2">
    <name type="scientific">Folsomia candida</name>
    <name type="common">Springtail</name>
    <dbReference type="NCBI Taxonomy" id="158441"/>
    <lineage>
        <taxon>Eukaryota</taxon>
        <taxon>Metazoa</taxon>
        <taxon>Ecdysozoa</taxon>
        <taxon>Arthropoda</taxon>
        <taxon>Hexapoda</taxon>
        <taxon>Collembola</taxon>
        <taxon>Entomobryomorpha</taxon>
        <taxon>Isotomoidea</taxon>
        <taxon>Isotomidae</taxon>
        <taxon>Proisotominae</taxon>
        <taxon>Folsomia</taxon>
    </lineage>
</organism>
<sequence>MFTQDDLSVSQSSLMPRGLTVILVHGFLDHITKLYKDEFFISTFTQSPFVDNFIIVSWTELSGRLLFEPDFIPLYPIAVGNLPATRDRIASFMAWMILDWREKRCKGSWAVGRCQGLQQRRIPNFGANLKIRKWVSQNISALFVNNLYPSAFVGLDPAGPLFYPPHPEWNIAPSDAHFVDVYHSNAGLYGDITLDGHVDFISESDSIRNDLHSKKLGDSSYHVRHHMTLPPLVRPRHLLGDIISPLGVKVPPNGSNLSLRGDILPPHGGIYHHQVESYSHRPVIQR</sequence>
<dbReference type="PANTHER" id="PTHR11610">
    <property type="entry name" value="LIPASE"/>
    <property type="match status" value="1"/>
</dbReference>
<evidence type="ECO:0000313" key="2">
    <source>
        <dbReference type="Proteomes" id="UP000198287"/>
    </source>
</evidence>
<keyword evidence="2" id="KW-1185">Reference proteome</keyword>
<evidence type="ECO:0000313" key="1">
    <source>
        <dbReference type="EMBL" id="OXA53377.1"/>
    </source>
</evidence>
<dbReference type="Gene3D" id="3.40.50.1820">
    <property type="entry name" value="alpha/beta hydrolase"/>
    <property type="match status" value="1"/>
</dbReference>
<dbReference type="EMBL" id="LNIX01000005">
    <property type="protein sequence ID" value="OXA53377.1"/>
    <property type="molecule type" value="Genomic_DNA"/>
</dbReference>
<dbReference type="GO" id="GO:0016042">
    <property type="term" value="P:lipid catabolic process"/>
    <property type="evidence" value="ECO:0007669"/>
    <property type="project" value="TreeGrafter"/>
</dbReference>
<gene>
    <name evidence="1" type="ORF">Fcan01_11794</name>
</gene>
<dbReference type="GO" id="GO:0005615">
    <property type="term" value="C:extracellular space"/>
    <property type="evidence" value="ECO:0007669"/>
    <property type="project" value="TreeGrafter"/>
</dbReference>
<proteinExistence type="predicted"/>
<dbReference type="Proteomes" id="UP000198287">
    <property type="component" value="Unassembled WGS sequence"/>
</dbReference>
<dbReference type="AlphaFoldDB" id="A0A226E8L2"/>